<evidence type="ECO:0000313" key="1">
    <source>
        <dbReference type="EMBL" id="EFX66387.1"/>
    </source>
</evidence>
<reference evidence="1 2" key="1">
    <citation type="journal article" date="2011" name="Science">
        <title>The ecoresponsive genome of Daphnia pulex.</title>
        <authorList>
            <person name="Colbourne J.K."/>
            <person name="Pfrender M.E."/>
            <person name="Gilbert D."/>
            <person name="Thomas W.K."/>
            <person name="Tucker A."/>
            <person name="Oakley T.H."/>
            <person name="Tokishita S."/>
            <person name="Aerts A."/>
            <person name="Arnold G.J."/>
            <person name="Basu M.K."/>
            <person name="Bauer D.J."/>
            <person name="Caceres C.E."/>
            <person name="Carmel L."/>
            <person name="Casola C."/>
            <person name="Choi J.H."/>
            <person name="Detter J.C."/>
            <person name="Dong Q."/>
            <person name="Dusheyko S."/>
            <person name="Eads B.D."/>
            <person name="Frohlich T."/>
            <person name="Geiler-Samerotte K.A."/>
            <person name="Gerlach D."/>
            <person name="Hatcher P."/>
            <person name="Jogdeo S."/>
            <person name="Krijgsveld J."/>
            <person name="Kriventseva E.V."/>
            <person name="Kultz D."/>
            <person name="Laforsch C."/>
            <person name="Lindquist E."/>
            <person name="Lopez J."/>
            <person name="Manak J.R."/>
            <person name="Muller J."/>
            <person name="Pangilinan J."/>
            <person name="Patwardhan R.P."/>
            <person name="Pitluck S."/>
            <person name="Pritham E.J."/>
            <person name="Rechtsteiner A."/>
            <person name="Rho M."/>
            <person name="Rogozin I.B."/>
            <person name="Sakarya O."/>
            <person name="Salamov A."/>
            <person name="Schaack S."/>
            <person name="Shapiro H."/>
            <person name="Shiga Y."/>
            <person name="Skalitzky C."/>
            <person name="Smith Z."/>
            <person name="Souvorov A."/>
            <person name="Sung W."/>
            <person name="Tang Z."/>
            <person name="Tsuchiya D."/>
            <person name="Tu H."/>
            <person name="Vos H."/>
            <person name="Wang M."/>
            <person name="Wolf Y.I."/>
            <person name="Yamagata H."/>
            <person name="Yamada T."/>
            <person name="Ye Y."/>
            <person name="Shaw J.R."/>
            <person name="Andrews J."/>
            <person name="Crease T.J."/>
            <person name="Tang H."/>
            <person name="Lucas S.M."/>
            <person name="Robertson H.M."/>
            <person name="Bork P."/>
            <person name="Koonin E.V."/>
            <person name="Zdobnov E.M."/>
            <person name="Grigoriev I.V."/>
            <person name="Lynch M."/>
            <person name="Boore J.L."/>
        </authorList>
    </citation>
    <scope>NUCLEOTIDE SEQUENCE [LARGE SCALE GENOMIC DNA]</scope>
</reference>
<accession>E9HPE5</accession>
<dbReference type="EMBL" id="GL732705">
    <property type="protein sequence ID" value="EFX66387.1"/>
    <property type="molecule type" value="Genomic_DNA"/>
</dbReference>
<dbReference type="AlphaFoldDB" id="E9HPE5"/>
<sequence length="129" mass="14672">MPKPITTRCRNRDDAIFDVLTMTQQPASPPDVYSIAVMTQSSNRAITHKLLWEELIHVTDILGRSLCLCKQCVNTGSSPKAFIIYGTCPNMPKQITTRCRRRDDAIFDDATTSITNRCLKHRRDDAIFK</sequence>
<protein>
    <submittedName>
        <fullName evidence="1">Uncharacterized protein</fullName>
    </submittedName>
</protein>
<keyword evidence="2" id="KW-1185">Reference proteome</keyword>
<dbReference type="Proteomes" id="UP000000305">
    <property type="component" value="Unassembled WGS sequence"/>
</dbReference>
<organism evidence="1 2">
    <name type="scientific">Daphnia pulex</name>
    <name type="common">Water flea</name>
    <dbReference type="NCBI Taxonomy" id="6669"/>
    <lineage>
        <taxon>Eukaryota</taxon>
        <taxon>Metazoa</taxon>
        <taxon>Ecdysozoa</taxon>
        <taxon>Arthropoda</taxon>
        <taxon>Crustacea</taxon>
        <taxon>Branchiopoda</taxon>
        <taxon>Diplostraca</taxon>
        <taxon>Cladocera</taxon>
        <taxon>Anomopoda</taxon>
        <taxon>Daphniidae</taxon>
        <taxon>Daphnia</taxon>
    </lineage>
</organism>
<gene>
    <name evidence="1" type="ORF">DAPPUDRAFT_116443</name>
</gene>
<evidence type="ECO:0000313" key="2">
    <source>
        <dbReference type="Proteomes" id="UP000000305"/>
    </source>
</evidence>
<dbReference type="KEGG" id="dpx:DAPPUDRAFT_116443"/>
<proteinExistence type="predicted"/>
<dbReference type="InParanoid" id="E9HPE5"/>
<dbReference type="HOGENOM" id="CLU_1950931_0_0_1"/>
<name>E9HPE5_DAPPU</name>